<dbReference type="GO" id="GO:0038023">
    <property type="term" value="F:signaling receptor activity"/>
    <property type="evidence" value="ECO:0007669"/>
    <property type="project" value="InterPro"/>
</dbReference>
<keyword evidence="6 14" id="KW-0812">Transmembrane</keyword>
<keyword evidence="3 14" id="KW-0813">Transport</keyword>
<evidence type="ECO:0000256" key="1">
    <source>
        <dbReference type="ARBA" id="ARBA00004571"/>
    </source>
</evidence>
<comment type="similarity">
    <text evidence="2 14 15">Belongs to the TonB-dependent receptor family.</text>
</comment>
<protein>
    <submittedName>
        <fullName evidence="19">TonB-dependent siderophore receptor</fullName>
    </submittedName>
</protein>
<dbReference type="GO" id="GO:0015344">
    <property type="term" value="F:siderophore uptake transmembrane transporter activity"/>
    <property type="evidence" value="ECO:0007669"/>
    <property type="project" value="TreeGrafter"/>
</dbReference>
<reference evidence="20" key="1">
    <citation type="submission" date="2018-06" db="EMBL/GenBank/DDBJ databases">
        <authorList>
            <person name="Khan S.A."/>
        </authorList>
    </citation>
    <scope>NUCLEOTIDE SEQUENCE [LARGE SCALE GENOMIC DNA]</scope>
    <source>
        <strain evidence="20">DB-1506</strain>
    </source>
</reference>
<dbReference type="PANTHER" id="PTHR32552:SF68">
    <property type="entry name" value="FERRICHROME OUTER MEMBRANE TRANSPORTER_PHAGE RECEPTOR"/>
    <property type="match status" value="1"/>
</dbReference>
<feature type="domain" description="TonB-dependent receptor-like beta-barrel" evidence="17">
    <location>
        <begin position="257"/>
        <end position="696"/>
    </location>
</feature>
<organism evidence="19 20">
    <name type="scientific">Roseicella frigidaeris</name>
    <dbReference type="NCBI Taxonomy" id="2230885"/>
    <lineage>
        <taxon>Bacteria</taxon>
        <taxon>Pseudomonadati</taxon>
        <taxon>Pseudomonadota</taxon>
        <taxon>Alphaproteobacteria</taxon>
        <taxon>Acetobacterales</taxon>
        <taxon>Roseomonadaceae</taxon>
        <taxon>Roseicella</taxon>
    </lineage>
</organism>
<dbReference type="OrthoDB" id="9760333at2"/>
<evidence type="ECO:0000256" key="9">
    <source>
        <dbReference type="ARBA" id="ARBA00023065"/>
    </source>
</evidence>
<dbReference type="InterPro" id="IPR010105">
    <property type="entry name" value="TonB_sidphr_rcpt"/>
</dbReference>
<dbReference type="InterPro" id="IPR039426">
    <property type="entry name" value="TonB-dep_rcpt-like"/>
</dbReference>
<evidence type="ECO:0000256" key="4">
    <source>
        <dbReference type="ARBA" id="ARBA00022452"/>
    </source>
</evidence>
<keyword evidence="10 15" id="KW-0798">TonB box</keyword>
<keyword evidence="8" id="KW-0408">Iron</keyword>
<dbReference type="CDD" id="cd01347">
    <property type="entry name" value="ligand_gated_channel"/>
    <property type="match status" value="1"/>
</dbReference>
<evidence type="ECO:0000313" key="20">
    <source>
        <dbReference type="Proteomes" id="UP000249065"/>
    </source>
</evidence>
<proteinExistence type="inferred from homology"/>
<dbReference type="InterPro" id="IPR000531">
    <property type="entry name" value="Beta-barrel_TonB"/>
</dbReference>
<feature type="signal peptide" evidence="16">
    <location>
        <begin position="1"/>
        <end position="32"/>
    </location>
</feature>
<dbReference type="InterPro" id="IPR037066">
    <property type="entry name" value="Plug_dom_sf"/>
</dbReference>
<dbReference type="InterPro" id="IPR036942">
    <property type="entry name" value="Beta-barrel_TonB_sf"/>
</dbReference>
<gene>
    <name evidence="19" type="ORF">DOO78_04985</name>
</gene>
<dbReference type="Pfam" id="PF00593">
    <property type="entry name" value="TonB_dep_Rec_b-barrel"/>
    <property type="match status" value="1"/>
</dbReference>
<keyword evidence="11 14" id="KW-0472">Membrane</keyword>
<evidence type="ECO:0000256" key="5">
    <source>
        <dbReference type="ARBA" id="ARBA00022496"/>
    </source>
</evidence>
<evidence type="ECO:0000313" key="19">
    <source>
        <dbReference type="EMBL" id="RAI60426.1"/>
    </source>
</evidence>
<dbReference type="Gene3D" id="2.40.170.20">
    <property type="entry name" value="TonB-dependent receptor, beta-barrel domain"/>
    <property type="match status" value="1"/>
</dbReference>
<keyword evidence="12 19" id="KW-0675">Receptor</keyword>
<name>A0A327MDD4_9PROT</name>
<sequence>MLCRGGGRFQPINVLPGLLLLSGVTLSGQALAQAEPDAAGSSRPVDVRLPEVDVTGQAETGRGPVAGYVARTSTAGTKTDTPVLETPQSLSIITRDQMDQQNVQTLNGAVRYTPGVTPETRGGIATRYDMLKVRGFDADTYWNGMKLIGNGWYGVPQLDPFLMERIEVLRGPVSVLYGQAAAGGLLNQESKRPTLEPLRQIGLQFGNFEHARGTIDLSGPLDADRRFLYRITAIGRTEQGQIETTRNQRLAIAPSFTWRPDDDTTLTLLGLYQHDPRNTSYGAVPPVGTVLSNPYGRLNYRFYDGDPNFEKFDRTQASLGYEFDRRLGADWSVRATGRWFHIDQDYKSVYSSFLQPDDRTLSRGTAYSTDQLNTYTLDNQLQGRFVTGPLSHTVLAGFDYQHLNSAYRTGFGAAPTLDLFAPTYYQPIVAPDRYRVRIDGNQYGLYAQDQIRLGKFVLTLGGRQDWFDTLTRNLTFETRAKQSDSAFTGRVGLTYVFDSGIAPYVSYSESFTPQNGTDINGKPFDPERGHQYEIGIKYQPRSFDALFTLALFELTRQNLLTTDLTNPNFQSQSGEARSRGVELESRVSLTERLNVVASYTYLDTTYTKDSSGLQGKYLAAVPQHQASGWAYYTFGEGPLSGLSAGGGGRYTGSTYSADNSFKVRNFFLVDATIRYDLGRQIPKLQGAQLYVNAQNLLDKHYVASCYYGTWCAYGYGRQVFAGLTYRW</sequence>
<dbReference type="FunFam" id="2.170.130.10:FF:000001">
    <property type="entry name" value="Catecholate siderophore TonB-dependent receptor"/>
    <property type="match status" value="1"/>
</dbReference>
<keyword evidence="5" id="KW-0410">Iron transport</keyword>
<evidence type="ECO:0000259" key="18">
    <source>
        <dbReference type="Pfam" id="PF07715"/>
    </source>
</evidence>
<keyword evidence="20" id="KW-1185">Reference proteome</keyword>
<dbReference type="GO" id="GO:0015891">
    <property type="term" value="P:siderophore transport"/>
    <property type="evidence" value="ECO:0007669"/>
    <property type="project" value="InterPro"/>
</dbReference>
<comment type="subcellular location">
    <subcellularLocation>
        <location evidence="1 14">Cell outer membrane</location>
        <topology evidence="1 14">Multi-pass membrane protein</topology>
    </subcellularLocation>
</comment>
<dbReference type="PROSITE" id="PS52016">
    <property type="entry name" value="TONB_DEPENDENT_REC_3"/>
    <property type="match status" value="1"/>
</dbReference>
<dbReference type="PANTHER" id="PTHR32552">
    <property type="entry name" value="FERRICHROME IRON RECEPTOR-RELATED"/>
    <property type="match status" value="1"/>
</dbReference>
<accession>A0A327MDD4</accession>
<evidence type="ECO:0000256" key="6">
    <source>
        <dbReference type="ARBA" id="ARBA00022692"/>
    </source>
</evidence>
<evidence type="ECO:0000259" key="17">
    <source>
        <dbReference type="Pfam" id="PF00593"/>
    </source>
</evidence>
<evidence type="ECO:0000256" key="3">
    <source>
        <dbReference type="ARBA" id="ARBA00022448"/>
    </source>
</evidence>
<dbReference type="InterPro" id="IPR012910">
    <property type="entry name" value="Plug_dom"/>
</dbReference>
<dbReference type="Gene3D" id="2.170.130.10">
    <property type="entry name" value="TonB-dependent receptor, plug domain"/>
    <property type="match status" value="1"/>
</dbReference>
<keyword evidence="7 16" id="KW-0732">Signal</keyword>
<dbReference type="Proteomes" id="UP000249065">
    <property type="component" value="Unassembled WGS sequence"/>
</dbReference>
<feature type="domain" description="TonB-dependent receptor plug" evidence="18">
    <location>
        <begin position="83"/>
        <end position="184"/>
    </location>
</feature>
<keyword evidence="4 14" id="KW-1134">Transmembrane beta strand</keyword>
<keyword evidence="13 14" id="KW-0998">Cell outer membrane</keyword>
<feature type="chain" id="PRO_5016434515" evidence="16">
    <location>
        <begin position="33"/>
        <end position="727"/>
    </location>
</feature>
<dbReference type="NCBIfam" id="TIGR01783">
    <property type="entry name" value="TonB-siderophor"/>
    <property type="match status" value="1"/>
</dbReference>
<keyword evidence="9" id="KW-0406">Ion transport</keyword>
<evidence type="ECO:0000256" key="16">
    <source>
        <dbReference type="SAM" id="SignalP"/>
    </source>
</evidence>
<dbReference type="SUPFAM" id="SSF56935">
    <property type="entry name" value="Porins"/>
    <property type="match status" value="1"/>
</dbReference>
<comment type="caution">
    <text evidence="19">The sequence shown here is derived from an EMBL/GenBank/DDBJ whole genome shotgun (WGS) entry which is preliminary data.</text>
</comment>
<evidence type="ECO:0000256" key="8">
    <source>
        <dbReference type="ARBA" id="ARBA00023004"/>
    </source>
</evidence>
<evidence type="ECO:0000256" key="14">
    <source>
        <dbReference type="PROSITE-ProRule" id="PRU01360"/>
    </source>
</evidence>
<dbReference type="Pfam" id="PF07715">
    <property type="entry name" value="Plug"/>
    <property type="match status" value="1"/>
</dbReference>
<evidence type="ECO:0000256" key="12">
    <source>
        <dbReference type="ARBA" id="ARBA00023170"/>
    </source>
</evidence>
<dbReference type="GO" id="GO:0009279">
    <property type="term" value="C:cell outer membrane"/>
    <property type="evidence" value="ECO:0007669"/>
    <property type="project" value="UniProtKB-SubCell"/>
</dbReference>
<dbReference type="EMBL" id="QLIX01000002">
    <property type="protein sequence ID" value="RAI60426.1"/>
    <property type="molecule type" value="Genomic_DNA"/>
</dbReference>
<dbReference type="FunFam" id="2.40.170.20:FF:000005">
    <property type="entry name" value="TonB-dependent siderophore receptor"/>
    <property type="match status" value="1"/>
</dbReference>
<evidence type="ECO:0000256" key="10">
    <source>
        <dbReference type="ARBA" id="ARBA00023077"/>
    </source>
</evidence>
<dbReference type="AlphaFoldDB" id="A0A327MDD4"/>
<evidence type="ECO:0000256" key="15">
    <source>
        <dbReference type="RuleBase" id="RU003357"/>
    </source>
</evidence>
<evidence type="ECO:0000256" key="11">
    <source>
        <dbReference type="ARBA" id="ARBA00023136"/>
    </source>
</evidence>
<evidence type="ECO:0000256" key="2">
    <source>
        <dbReference type="ARBA" id="ARBA00009810"/>
    </source>
</evidence>
<evidence type="ECO:0000256" key="13">
    <source>
        <dbReference type="ARBA" id="ARBA00023237"/>
    </source>
</evidence>
<evidence type="ECO:0000256" key="7">
    <source>
        <dbReference type="ARBA" id="ARBA00022729"/>
    </source>
</evidence>